<dbReference type="SUPFAM" id="SSF57567">
    <property type="entry name" value="Serine protease inhibitors"/>
    <property type="match status" value="2"/>
</dbReference>
<dbReference type="WBParaSite" id="PSAMB.scaffold1074size36356.g11332.t1">
    <property type="protein sequence ID" value="PSAMB.scaffold1074size36356.g11332.t1"/>
    <property type="gene ID" value="PSAMB.scaffold1074size36356.g11332"/>
</dbReference>
<feature type="signal peptide" evidence="2">
    <location>
        <begin position="1"/>
        <end position="19"/>
    </location>
</feature>
<dbReference type="GO" id="GO:0004867">
    <property type="term" value="F:serine-type endopeptidase inhibitor activity"/>
    <property type="evidence" value="ECO:0007669"/>
    <property type="project" value="UniProtKB-KW"/>
</dbReference>
<proteinExistence type="predicted"/>
<keyword evidence="1" id="KW-0646">Protease inhibitor</keyword>
<protein>
    <submittedName>
        <fullName evidence="5">EGF-like domain-containing protein</fullName>
    </submittedName>
</protein>
<sequence>MMNAKTFVLLAVIAVNANADLLGGGGLPLVGNLLGGATGAAGGAAGGLPLVGNLPLVNGLVPSLLNTVNGVVGGLTNGLLGGVVGQLPLGLECLSLDEIKQKCGILNVVTRCEKTDCKNTAVCVDVCLGIPLVDSLVGALTGQCVCKDGFYKDQRGTCVSLQTCLDVNLNASGRKKRDLPLVGNVLGGGLPLVNGLVPSLLNTVNGVVGGLTNGLLGGVVGGATGAVGQLPLGLQCLSTDLIKEKCSLLQAVTLCEKTDCQHTQVCVDVCLNLLNNVLSAVTGQCVCQDGFYKDKQGTCVSLQTCLDVNLNASG</sequence>
<evidence type="ECO:0000313" key="5">
    <source>
        <dbReference type="WBParaSite" id="PSAMB.scaffold1074size36356.g11332.t1"/>
    </source>
</evidence>
<evidence type="ECO:0000259" key="3">
    <source>
        <dbReference type="SMART" id="SM00181"/>
    </source>
</evidence>
<keyword evidence="4" id="KW-1185">Reference proteome</keyword>
<accession>A0A914UKV4</accession>
<dbReference type="InterPro" id="IPR000742">
    <property type="entry name" value="EGF"/>
</dbReference>
<feature type="domain" description="EGF-like" evidence="3">
    <location>
        <begin position="254"/>
        <end position="300"/>
    </location>
</feature>
<dbReference type="InterPro" id="IPR036084">
    <property type="entry name" value="Ser_inhib-like_sf"/>
</dbReference>
<organism evidence="4 5">
    <name type="scientific">Plectus sambesii</name>
    <dbReference type="NCBI Taxonomy" id="2011161"/>
    <lineage>
        <taxon>Eukaryota</taxon>
        <taxon>Metazoa</taxon>
        <taxon>Ecdysozoa</taxon>
        <taxon>Nematoda</taxon>
        <taxon>Chromadorea</taxon>
        <taxon>Plectida</taxon>
        <taxon>Plectina</taxon>
        <taxon>Plectoidea</taxon>
        <taxon>Plectidae</taxon>
        <taxon>Plectus</taxon>
    </lineage>
</organism>
<evidence type="ECO:0000256" key="2">
    <source>
        <dbReference type="SAM" id="SignalP"/>
    </source>
</evidence>
<dbReference type="SMART" id="SM00181">
    <property type="entry name" value="EGF"/>
    <property type="match status" value="2"/>
</dbReference>
<name>A0A914UKV4_9BILA</name>
<dbReference type="Gene3D" id="2.10.25.10">
    <property type="entry name" value="Laminin"/>
    <property type="match status" value="2"/>
</dbReference>
<keyword evidence="1" id="KW-0722">Serine protease inhibitor</keyword>
<feature type="chain" id="PRO_5037171534" evidence="2">
    <location>
        <begin position="20"/>
        <end position="314"/>
    </location>
</feature>
<evidence type="ECO:0000256" key="1">
    <source>
        <dbReference type="ARBA" id="ARBA00022900"/>
    </source>
</evidence>
<keyword evidence="2" id="KW-0732">Signal</keyword>
<dbReference type="Proteomes" id="UP000887566">
    <property type="component" value="Unplaced"/>
</dbReference>
<dbReference type="AlphaFoldDB" id="A0A914UKV4"/>
<evidence type="ECO:0000313" key="4">
    <source>
        <dbReference type="Proteomes" id="UP000887566"/>
    </source>
</evidence>
<reference evidence="5" key="1">
    <citation type="submission" date="2022-11" db="UniProtKB">
        <authorList>
            <consortium name="WormBaseParasite"/>
        </authorList>
    </citation>
    <scope>IDENTIFICATION</scope>
</reference>
<feature type="domain" description="EGF-like" evidence="3">
    <location>
        <begin position="111"/>
        <end position="159"/>
    </location>
</feature>